<feature type="compositionally biased region" description="Basic and acidic residues" evidence="1">
    <location>
        <begin position="36"/>
        <end position="52"/>
    </location>
</feature>
<evidence type="ECO:0000256" key="1">
    <source>
        <dbReference type="SAM" id="MobiDB-lite"/>
    </source>
</evidence>
<evidence type="ECO:0000313" key="3">
    <source>
        <dbReference type="Proteomes" id="UP000321567"/>
    </source>
</evidence>
<comment type="caution">
    <text evidence="2">The sequence shown here is derived from an EMBL/GenBank/DDBJ whole genome shotgun (WGS) entry which is preliminary data.</text>
</comment>
<accession>A0A512HAF2</accession>
<dbReference type="Proteomes" id="UP000321567">
    <property type="component" value="Unassembled WGS sequence"/>
</dbReference>
<evidence type="ECO:0000313" key="2">
    <source>
        <dbReference type="EMBL" id="GEO82429.1"/>
    </source>
</evidence>
<organism evidence="2 3">
    <name type="scientific">Pararhodospirillum oryzae</name>
    <dbReference type="NCBI Taxonomy" id="478448"/>
    <lineage>
        <taxon>Bacteria</taxon>
        <taxon>Pseudomonadati</taxon>
        <taxon>Pseudomonadota</taxon>
        <taxon>Alphaproteobacteria</taxon>
        <taxon>Rhodospirillales</taxon>
        <taxon>Rhodospirillaceae</taxon>
        <taxon>Pararhodospirillum</taxon>
    </lineage>
</organism>
<sequence>MTRLAYGPQAPPGPKDNRTGSWPQETQERQVAPPPDQDRTKNRGDHRPPRGCKDYSAAAGCAALTGTGRRFSISLGTTCQK</sequence>
<name>A0A512HAF2_9PROT</name>
<proteinExistence type="predicted"/>
<gene>
    <name evidence="2" type="ORF">ROR02_25600</name>
</gene>
<reference evidence="2 3" key="1">
    <citation type="submission" date="2019-07" db="EMBL/GenBank/DDBJ databases">
        <title>Whole genome shotgun sequence of Rhodospirillum oryzae NBRC 107573.</title>
        <authorList>
            <person name="Hosoyama A."/>
            <person name="Uohara A."/>
            <person name="Ohji S."/>
            <person name="Ichikawa N."/>
        </authorList>
    </citation>
    <scope>NUCLEOTIDE SEQUENCE [LARGE SCALE GENOMIC DNA]</scope>
    <source>
        <strain evidence="2 3">NBRC 107573</strain>
    </source>
</reference>
<keyword evidence="3" id="KW-1185">Reference proteome</keyword>
<dbReference type="EMBL" id="BJZO01000078">
    <property type="protein sequence ID" value="GEO82429.1"/>
    <property type="molecule type" value="Genomic_DNA"/>
</dbReference>
<protein>
    <submittedName>
        <fullName evidence="2">Uncharacterized protein</fullName>
    </submittedName>
</protein>
<dbReference type="AlphaFoldDB" id="A0A512HAF2"/>
<feature type="region of interest" description="Disordered" evidence="1">
    <location>
        <begin position="1"/>
        <end position="52"/>
    </location>
</feature>